<reference evidence="2 3" key="1">
    <citation type="journal article" date="2016" name="Nat. Commun.">
        <title>Thousands of microbial genomes shed light on interconnected biogeochemical processes in an aquifer system.</title>
        <authorList>
            <person name="Anantharaman K."/>
            <person name="Brown C.T."/>
            <person name="Hug L.A."/>
            <person name="Sharon I."/>
            <person name="Castelle C.J."/>
            <person name="Probst A.J."/>
            <person name="Thomas B.C."/>
            <person name="Singh A."/>
            <person name="Wilkins M.J."/>
            <person name="Karaoz U."/>
            <person name="Brodie E.L."/>
            <person name="Williams K.H."/>
            <person name="Hubbard S.S."/>
            <person name="Banfield J.F."/>
        </authorList>
    </citation>
    <scope>NUCLEOTIDE SEQUENCE [LARGE SCALE GENOMIC DNA]</scope>
</reference>
<name>A0A1G2LYS2_9BACT</name>
<dbReference type="InterPro" id="IPR029044">
    <property type="entry name" value="Nucleotide-diphossugar_trans"/>
</dbReference>
<organism evidence="2 3">
    <name type="scientific">Candidatus Tagabacteria bacterium RIFCSPLOWO2_01_FULL_42_9</name>
    <dbReference type="NCBI Taxonomy" id="1802296"/>
    <lineage>
        <taxon>Bacteria</taxon>
        <taxon>Candidatus Tagaibacteriota</taxon>
    </lineage>
</organism>
<protein>
    <recommendedName>
        <fullName evidence="1">Glycosyltransferase 2-like domain-containing protein</fullName>
    </recommendedName>
</protein>
<dbReference type="PANTHER" id="PTHR48090">
    <property type="entry name" value="UNDECAPRENYL-PHOSPHATE 4-DEOXY-4-FORMAMIDO-L-ARABINOSE TRANSFERASE-RELATED"/>
    <property type="match status" value="1"/>
</dbReference>
<dbReference type="InterPro" id="IPR001173">
    <property type="entry name" value="Glyco_trans_2-like"/>
</dbReference>
<dbReference type="SUPFAM" id="SSF53448">
    <property type="entry name" value="Nucleotide-diphospho-sugar transferases"/>
    <property type="match status" value="1"/>
</dbReference>
<gene>
    <name evidence="2" type="ORF">A3A10_01570</name>
</gene>
<sequence length="261" mass="29887">MQARLDFLIALLCYDINNMFGGDLGVSIIVPAKNEKGNIKNIVGRIPQFGKSTEIIFVEGHSADGTLKEIRRIVSLYKNRNIKWATLATKGKRDAVRKGFEMATGDVLMILDADLSVPPEELSDFYEAIKNEKSVFVNGSRFIYPMERGAMRSLNYLGNRFFTFLLSWILGQKITDTLCGTKVLLKRDYEKIKENRKFFGEFDPFGDFDLLFGAAKLGLKIKEIPVHYKARVYGKTNISRFRHGWLLLKMTIFAARKFKFK</sequence>
<dbReference type="Proteomes" id="UP000178116">
    <property type="component" value="Unassembled WGS sequence"/>
</dbReference>
<evidence type="ECO:0000313" key="3">
    <source>
        <dbReference type="Proteomes" id="UP000178116"/>
    </source>
</evidence>
<accession>A0A1G2LYS2</accession>
<proteinExistence type="predicted"/>
<feature type="domain" description="Glycosyltransferase 2-like" evidence="1">
    <location>
        <begin position="27"/>
        <end position="191"/>
    </location>
</feature>
<dbReference type="EMBL" id="MHRA01000006">
    <property type="protein sequence ID" value="OHA16009.1"/>
    <property type="molecule type" value="Genomic_DNA"/>
</dbReference>
<evidence type="ECO:0000259" key="1">
    <source>
        <dbReference type="Pfam" id="PF00535"/>
    </source>
</evidence>
<dbReference type="CDD" id="cd04179">
    <property type="entry name" value="DPM_DPG-synthase_like"/>
    <property type="match status" value="1"/>
</dbReference>
<comment type="caution">
    <text evidence="2">The sequence shown here is derived from an EMBL/GenBank/DDBJ whole genome shotgun (WGS) entry which is preliminary data.</text>
</comment>
<dbReference type="Pfam" id="PF00535">
    <property type="entry name" value="Glycos_transf_2"/>
    <property type="match status" value="1"/>
</dbReference>
<evidence type="ECO:0000313" key="2">
    <source>
        <dbReference type="EMBL" id="OHA16009.1"/>
    </source>
</evidence>
<dbReference type="AlphaFoldDB" id="A0A1G2LYS2"/>
<dbReference type="InterPro" id="IPR050256">
    <property type="entry name" value="Glycosyltransferase_2"/>
</dbReference>
<dbReference type="Gene3D" id="3.90.550.10">
    <property type="entry name" value="Spore Coat Polysaccharide Biosynthesis Protein SpsA, Chain A"/>
    <property type="match status" value="1"/>
</dbReference>